<reference evidence="2 3" key="1">
    <citation type="journal article" date="2016" name="Genome Announc.">
        <title>Genome Sequence of Madurella mycetomatis mm55, Isolated from a Human Mycetoma Case in Sudan.</title>
        <authorList>
            <person name="Smit S."/>
            <person name="Derks M.F."/>
            <person name="Bervoets S."/>
            <person name="Fahal A."/>
            <person name="van Leeuwen W."/>
            <person name="van Belkum A."/>
            <person name="van de Sande W.W."/>
        </authorList>
    </citation>
    <scope>NUCLEOTIDE SEQUENCE [LARGE SCALE GENOMIC DNA]</scope>
    <source>
        <strain evidence="3">mm55</strain>
    </source>
</reference>
<sequence length="91" mass="9571">MVKLSPDEDPFRPMTESERRGRAKEGEEEVRLKEARQETTVEVGIGLGWAGVIAAAVVVEDGGWDCESGEEPTGLEGLRSGLDSGLGAGVG</sequence>
<organism evidence="2 3">
    <name type="scientific">Madurella mycetomatis</name>
    <dbReference type="NCBI Taxonomy" id="100816"/>
    <lineage>
        <taxon>Eukaryota</taxon>
        <taxon>Fungi</taxon>
        <taxon>Dikarya</taxon>
        <taxon>Ascomycota</taxon>
        <taxon>Pezizomycotina</taxon>
        <taxon>Sordariomycetes</taxon>
        <taxon>Sordariomycetidae</taxon>
        <taxon>Sordariales</taxon>
        <taxon>Sordariales incertae sedis</taxon>
        <taxon>Madurella</taxon>
    </lineage>
</organism>
<protein>
    <submittedName>
        <fullName evidence="2">Uncharacterized protein</fullName>
    </submittedName>
</protein>
<dbReference type="VEuPathDB" id="FungiDB:MMYC01_207490"/>
<name>A0A175VV23_9PEZI</name>
<gene>
    <name evidence="2" type="ORF">MMYC01_207490</name>
</gene>
<dbReference type="AlphaFoldDB" id="A0A175VV23"/>
<dbReference type="Proteomes" id="UP000078237">
    <property type="component" value="Unassembled WGS sequence"/>
</dbReference>
<accession>A0A175VV23</accession>
<evidence type="ECO:0000256" key="1">
    <source>
        <dbReference type="SAM" id="MobiDB-lite"/>
    </source>
</evidence>
<dbReference type="EMBL" id="LCTW02000275">
    <property type="protein sequence ID" value="KXX75386.1"/>
    <property type="molecule type" value="Genomic_DNA"/>
</dbReference>
<evidence type="ECO:0000313" key="2">
    <source>
        <dbReference type="EMBL" id="KXX75386.1"/>
    </source>
</evidence>
<evidence type="ECO:0000313" key="3">
    <source>
        <dbReference type="Proteomes" id="UP000078237"/>
    </source>
</evidence>
<feature type="region of interest" description="Disordered" evidence="1">
    <location>
        <begin position="1"/>
        <end position="33"/>
    </location>
</feature>
<feature type="region of interest" description="Disordered" evidence="1">
    <location>
        <begin position="64"/>
        <end position="91"/>
    </location>
</feature>
<keyword evidence="3" id="KW-1185">Reference proteome</keyword>
<proteinExistence type="predicted"/>
<comment type="caution">
    <text evidence="2">The sequence shown here is derived from an EMBL/GenBank/DDBJ whole genome shotgun (WGS) entry which is preliminary data.</text>
</comment>